<organism evidence="6 7">
    <name type="scientific">Candidatus Magnetaquiglobus chichijimensis</name>
    <dbReference type="NCBI Taxonomy" id="3141448"/>
    <lineage>
        <taxon>Bacteria</taxon>
        <taxon>Pseudomonadati</taxon>
        <taxon>Pseudomonadota</taxon>
        <taxon>Magnetococcia</taxon>
        <taxon>Magnetococcales</taxon>
        <taxon>Candidatus Magnetaquicoccaceae</taxon>
        <taxon>Candidatus Magnetaquiglobus</taxon>
    </lineage>
</organism>
<dbReference type="PROSITE" id="PS01167">
    <property type="entry name" value="RIBOSOMAL_L17"/>
    <property type="match status" value="1"/>
</dbReference>
<dbReference type="Proteomes" id="UP001628193">
    <property type="component" value="Unassembled WGS sequence"/>
</dbReference>
<evidence type="ECO:0000313" key="6">
    <source>
        <dbReference type="EMBL" id="GAB0057992.1"/>
    </source>
</evidence>
<evidence type="ECO:0000256" key="4">
    <source>
        <dbReference type="HAMAP-Rule" id="MF_01368"/>
    </source>
</evidence>
<dbReference type="PANTHER" id="PTHR14413">
    <property type="entry name" value="RIBOSOMAL PROTEIN L17"/>
    <property type="match status" value="1"/>
</dbReference>
<dbReference type="GO" id="GO:0005840">
    <property type="term" value="C:ribosome"/>
    <property type="evidence" value="ECO:0007669"/>
    <property type="project" value="UniProtKB-KW"/>
</dbReference>
<proteinExistence type="inferred from homology"/>
<keyword evidence="2 4" id="KW-0689">Ribosomal protein</keyword>
<gene>
    <name evidence="4 6" type="primary">rplQ</name>
    <name evidence="6" type="ORF">SIID45300_02327</name>
</gene>
<dbReference type="SUPFAM" id="SSF64263">
    <property type="entry name" value="Prokaryotic ribosomal protein L17"/>
    <property type="match status" value="1"/>
</dbReference>
<name>A0ABQ0CAS1_9PROT</name>
<evidence type="ECO:0000313" key="7">
    <source>
        <dbReference type="Proteomes" id="UP001628193"/>
    </source>
</evidence>
<keyword evidence="7" id="KW-1185">Reference proteome</keyword>
<dbReference type="HAMAP" id="MF_01368">
    <property type="entry name" value="Ribosomal_bL17"/>
    <property type="match status" value="1"/>
</dbReference>
<evidence type="ECO:0000256" key="1">
    <source>
        <dbReference type="ARBA" id="ARBA00008777"/>
    </source>
</evidence>
<keyword evidence="3 4" id="KW-0687">Ribonucleoprotein</keyword>
<dbReference type="Gene3D" id="3.90.1030.10">
    <property type="entry name" value="Ribosomal protein L17"/>
    <property type="match status" value="1"/>
</dbReference>
<sequence length="122" mass="14259">MRHLKQGRKLNRRPDIRNALLRNMLTSLFRYERIEVTVPRAKELRMLADKLVTLGKDGSLHARRQALSVMTDKEVTHKLFSDIAERNKERNGGYTRIIKTRHRYGDCAPMAFIELVEREAAV</sequence>
<evidence type="ECO:0000256" key="2">
    <source>
        <dbReference type="ARBA" id="ARBA00022980"/>
    </source>
</evidence>
<comment type="similarity">
    <text evidence="1 4 5">Belongs to the bacterial ribosomal protein bL17 family.</text>
</comment>
<dbReference type="Pfam" id="PF01196">
    <property type="entry name" value="Ribosomal_L17"/>
    <property type="match status" value="1"/>
</dbReference>
<protein>
    <recommendedName>
        <fullName evidence="4">Large ribosomal subunit protein bL17</fullName>
    </recommendedName>
</protein>
<dbReference type="InterPro" id="IPR036373">
    <property type="entry name" value="Ribosomal_bL17_sf"/>
</dbReference>
<dbReference type="InterPro" id="IPR000456">
    <property type="entry name" value="Ribosomal_bL17"/>
</dbReference>
<dbReference type="InterPro" id="IPR047859">
    <property type="entry name" value="Ribosomal_bL17_CS"/>
</dbReference>
<evidence type="ECO:0000256" key="5">
    <source>
        <dbReference type="RuleBase" id="RU000660"/>
    </source>
</evidence>
<comment type="subunit">
    <text evidence="4">Part of the 50S ribosomal subunit. Contacts protein L32.</text>
</comment>
<comment type="caution">
    <text evidence="6">The sequence shown here is derived from an EMBL/GenBank/DDBJ whole genome shotgun (WGS) entry which is preliminary data.</text>
</comment>
<dbReference type="PANTHER" id="PTHR14413:SF16">
    <property type="entry name" value="LARGE RIBOSOMAL SUBUNIT PROTEIN BL17M"/>
    <property type="match status" value="1"/>
</dbReference>
<dbReference type="EMBL" id="BAAFGK010000004">
    <property type="protein sequence ID" value="GAB0057992.1"/>
    <property type="molecule type" value="Genomic_DNA"/>
</dbReference>
<reference evidence="6 7" key="1">
    <citation type="submission" date="2024-09" db="EMBL/GenBank/DDBJ databases">
        <title>Draft genome sequence of Candidatus Magnetaquicoccaceae bacterium FCR-1.</title>
        <authorList>
            <person name="Shimoshige H."/>
            <person name="Shimamura S."/>
            <person name="Taoka A."/>
            <person name="Kobayashi H."/>
            <person name="Maekawa T."/>
        </authorList>
    </citation>
    <scope>NUCLEOTIDE SEQUENCE [LARGE SCALE GENOMIC DNA]</scope>
    <source>
        <strain evidence="6 7">FCR-1</strain>
    </source>
</reference>
<accession>A0ABQ0CAS1</accession>
<dbReference type="NCBIfam" id="TIGR00059">
    <property type="entry name" value="L17"/>
    <property type="match status" value="1"/>
</dbReference>
<evidence type="ECO:0000256" key="3">
    <source>
        <dbReference type="ARBA" id="ARBA00023274"/>
    </source>
</evidence>